<dbReference type="Proteomes" id="UP000270856">
    <property type="component" value="Unassembled WGS sequence"/>
</dbReference>
<protein>
    <recommendedName>
        <fullName evidence="3">DUF541 domain-containing protein</fullName>
    </recommendedName>
</protein>
<organism evidence="1 2">
    <name type="scientific">Aureibaculum marinum</name>
    <dbReference type="NCBI Taxonomy" id="2487930"/>
    <lineage>
        <taxon>Bacteria</taxon>
        <taxon>Pseudomonadati</taxon>
        <taxon>Bacteroidota</taxon>
        <taxon>Flavobacteriia</taxon>
        <taxon>Flavobacteriales</taxon>
        <taxon>Flavobacteriaceae</taxon>
        <taxon>Aureibaculum</taxon>
    </lineage>
</organism>
<accession>A0A3N4P539</accession>
<reference evidence="1 2" key="1">
    <citation type="submission" date="2018-11" db="EMBL/GenBank/DDBJ databases">
        <title>Aureibaculum marinum gen. nov., sp. nov., a member of the family Flavobacteriaceae isolated from the Bohai Sea.</title>
        <authorList>
            <person name="Ji X."/>
        </authorList>
    </citation>
    <scope>NUCLEOTIDE SEQUENCE [LARGE SCALE GENOMIC DNA]</scope>
    <source>
        <strain evidence="1 2">BH-SD17</strain>
    </source>
</reference>
<proteinExistence type="predicted"/>
<evidence type="ECO:0000313" key="1">
    <source>
        <dbReference type="EMBL" id="RPE00007.1"/>
    </source>
</evidence>
<keyword evidence="2" id="KW-1185">Reference proteome</keyword>
<dbReference type="OrthoDB" id="1421131at2"/>
<dbReference type="AlphaFoldDB" id="A0A3N4P539"/>
<dbReference type="EMBL" id="RPFJ01000002">
    <property type="protein sequence ID" value="RPE00007.1"/>
    <property type="molecule type" value="Genomic_DNA"/>
</dbReference>
<comment type="caution">
    <text evidence="1">The sequence shown here is derived from an EMBL/GenBank/DDBJ whole genome shotgun (WGS) entry which is preliminary data.</text>
</comment>
<name>A0A3N4P539_9FLAO</name>
<sequence>MKTVKINQFVINYLGNIKLLTLLLVMVTSFSNAQVDKAYIEITEQVEYSREIEKYSATIIIAESLVYNSYEENSTFEKIKSDYFKKLESNNFNTSELKEDAFAYAALGYRKKGMIYQFETTSEDKLIKLLSINGNGVSINEKYVHYKPLSAKTVEDLSKKAISESKKRANSIANSAGKKVGELVYLSNYKEESKRAFYSAINLKNHIFSVNVKYKLH</sequence>
<evidence type="ECO:0008006" key="3">
    <source>
        <dbReference type="Google" id="ProtNLM"/>
    </source>
</evidence>
<gene>
    <name evidence="1" type="ORF">EGM88_01730</name>
</gene>
<dbReference type="RefSeq" id="WP_123896241.1">
    <property type="nucleotide sequence ID" value="NZ_RPFJ01000002.1"/>
</dbReference>
<evidence type="ECO:0000313" key="2">
    <source>
        <dbReference type="Proteomes" id="UP000270856"/>
    </source>
</evidence>